<accession>K0KXU2</accession>
<dbReference type="AlphaFoldDB" id="K0KXU2"/>
<feature type="region of interest" description="Disordered" evidence="1">
    <location>
        <begin position="90"/>
        <end position="115"/>
    </location>
</feature>
<proteinExistence type="predicted"/>
<dbReference type="STRING" id="1206466.K0KXU2"/>
<dbReference type="InterPro" id="IPR024391">
    <property type="entry name" value="LDB19_N"/>
</dbReference>
<gene>
    <name evidence="3" type="ORF">BN7_5480</name>
</gene>
<reference evidence="3 4" key="1">
    <citation type="journal article" date="2012" name="Eukaryot. Cell">
        <title>Draft genome sequence of Wickerhamomyces ciferrii NRRL Y-1031 F-60-10.</title>
        <authorList>
            <person name="Schneider J."/>
            <person name="Andrea H."/>
            <person name="Blom J."/>
            <person name="Jaenicke S."/>
            <person name="Ruckert C."/>
            <person name="Schorsch C."/>
            <person name="Szczepanowski R."/>
            <person name="Farwick M."/>
            <person name="Goesmann A."/>
            <person name="Puhler A."/>
            <person name="Schaffer S."/>
            <person name="Tauch A."/>
            <person name="Kohler T."/>
            <person name="Brinkrolf K."/>
        </authorList>
    </citation>
    <scope>NUCLEOTIDE SEQUENCE [LARGE SCALE GENOMIC DNA]</scope>
    <source>
        <strain evidence="4">ATCC 14091 / BCRC 22168 / CBS 111 / JCM 3599 / NBRC 0793 / NRRL Y-1031 F-60-10</strain>
    </source>
</reference>
<sequence>MPLLPKLSATLSSNSVLSPSNSHHKPALSHHSSNASVQTNNNIDKHVQHPLNLAIDLESPPNILYGPPNESSGCLISGQLHIEIPKDAFQSPSSNQLTHPPSIASPRPSNKRTHSQNALHNTLANTLQNLSLSPSHSRDISPVHSNNNSYTNLAGLMNIKDHVLVNMVQLSLVQKITYAKPFLPPSNTLANCSNCKKKTVELARWDILSHANNLPIGKHSYPFSHLLPGELPATTSLGSSSLTSIKYELVAICSYNNHSNHQQVTKVILPLNISRSILRGPDRNSLRVFPPTDVTATAVLPNVIYPKSSFALELKLDGVSVNDRRWRMRRVGWRIEENIKVKANSCQNHKTKLKVVEEHIRKNQLQHKPPPIKRNQTSGPTTSISVSNTPQLSPDITPSQSATNLQQQAQQQAAQQATQNTSSDTTEAIARSNSNDDLASIHTTNPNLHPSDHANEELRQQQQTNQQQQQQKKEEFALYSEETRTVSSGDLRNGWKSDFSGKGKIELIADISCFNLTSASGPHHTHASTREPIDTTHPHHHANVSCDIDDPVLGINVTHVLIVEVVVAEELLQPSSSSSSIGNNLNTSISNSNDKSNKPDQRLAELSPMFANHNKVHPSTSNSPLSPSNSRNSNNASGSTNGSTNSSSQIGVPTGAARVLRMQFKIIITERSGLGIAWDDEVPPTYDDVSTLSPPTYDRATIDDNLLTSPSLGGIGIGVDQSQQPPLYPLNLAPAHTHTHINGVQTPGVINGIGNTPVVTPRPSAQYNSINGALELDEFTLN</sequence>
<comment type="caution">
    <text evidence="3">The sequence shown here is derived from an EMBL/GenBank/DDBJ whole genome shotgun (WGS) entry which is preliminary data.</text>
</comment>
<dbReference type="FunCoup" id="K0KXU2">
    <property type="interactions" value="36"/>
</dbReference>
<evidence type="ECO:0000256" key="1">
    <source>
        <dbReference type="SAM" id="MobiDB-lite"/>
    </source>
</evidence>
<feature type="region of interest" description="Disordered" evidence="1">
    <location>
        <begin position="612"/>
        <end position="651"/>
    </location>
</feature>
<feature type="compositionally biased region" description="Low complexity" evidence="1">
    <location>
        <begin position="12"/>
        <end position="21"/>
    </location>
</feature>
<feature type="compositionally biased region" description="Low complexity" evidence="1">
    <location>
        <begin position="575"/>
        <end position="593"/>
    </location>
</feature>
<protein>
    <recommendedName>
        <fullName evidence="2">LDB19 N-terminal domain-containing protein</fullName>
    </recommendedName>
</protein>
<dbReference type="InterPro" id="IPR014752">
    <property type="entry name" value="Arrestin-like_C"/>
</dbReference>
<feature type="region of interest" description="Disordered" evidence="1">
    <location>
        <begin position="575"/>
        <end position="600"/>
    </location>
</feature>
<feature type="compositionally biased region" description="Low complexity" evidence="1">
    <location>
        <begin position="399"/>
        <end position="426"/>
    </location>
</feature>
<organism evidence="3 4">
    <name type="scientific">Wickerhamomyces ciferrii (strain ATCC 14091 / BCRC 22168 / CBS 111 / JCM 3599 / NBRC 0793 / NRRL Y-1031 F-60-10)</name>
    <name type="common">Yeast</name>
    <name type="synonym">Pichia ciferrii</name>
    <dbReference type="NCBI Taxonomy" id="1206466"/>
    <lineage>
        <taxon>Eukaryota</taxon>
        <taxon>Fungi</taxon>
        <taxon>Dikarya</taxon>
        <taxon>Ascomycota</taxon>
        <taxon>Saccharomycotina</taxon>
        <taxon>Saccharomycetes</taxon>
        <taxon>Phaffomycetales</taxon>
        <taxon>Wickerhamomycetaceae</taxon>
        <taxon>Wickerhamomyces</taxon>
    </lineage>
</organism>
<dbReference type="HOGENOM" id="CLU_012509_0_0_1"/>
<feature type="region of interest" description="Disordered" evidence="1">
    <location>
        <begin position="12"/>
        <end position="37"/>
    </location>
</feature>
<evidence type="ECO:0000259" key="2">
    <source>
        <dbReference type="Pfam" id="PF13002"/>
    </source>
</evidence>
<dbReference type="Proteomes" id="UP000009328">
    <property type="component" value="Unassembled WGS sequence"/>
</dbReference>
<dbReference type="eggNOG" id="ENOG502QS9U">
    <property type="taxonomic scope" value="Eukaryota"/>
</dbReference>
<feature type="region of interest" description="Disordered" evidence="1">
    <location>
        <begin position="363"/>
        <end position="428"/>
    </location>
</feature>
<dbReference type="EMBL" id="CAIF01000216">
    <property type="protein sequence ID" value="CCH45893.1"/>
    <property type="molecule type" value="Genomic_DNA"/>
</dbReference>
<dbReference type="Pfam" id="PF13002">
    <property type="entry name" value="LDB19"/>
    <property type="match status" value="1"/>
</dbReference>
<evidence type="ECO:0000313" key="3">
    <source>
        <dbReference type="EMBL" id="CCH45893.1"/>
    </source>
</evidence>
<name>K0KXU2_WICCF</name>
<dbReference type="InParanoid" id="K0KXU2"/>
<feature type="compositionally biased region" description="Polar residues" evidence="1">
    <location>
        <begin position="374"/>
        <end position="398"/>
    </location>
</feature>
<keyword evidence="4" id="KW-1185">Reference proteome</keyword>
<feature type="compositionally biased region" description="Polar residues" evidence="1">
    <location>
        <begin position="90"/>
        <end position="99"/>
    </location>
</feature>
<evidence type="ECO:0000313" key="4">
    <source>
        <dbReference type="Proteomes" id="UP000009328"/>
    </source>
</evidence>
<dbReference type="Gene3D" id="2.60.40.640">
    <property type="match status" value="1"/>
</dbReference>
<feature type="compositionally biased region" description="Low complexity" evidence="1">
    <location>
        <begin position="618"/>
        <end position="648"/>
    </location>
</feature>
<feature type="domain" description="LDB19 N-terminal" evidence="2">
    <location>
        <begin position="168"/>
        <end position="353"/>
    </location>
</feature>